<evidence type="ECO:0000313" key="2">
    <source>
        <dbReference type="Proteomes" id="UP001203036"/>
    </source>
</evidence>
<proteinExistence type="predicted"/>
<gene>
    <name evidence="1" type="ORF">M8744_08325</name>
</gene>
<comment type="caution">
    <text evidence="1">The sequence shown here is derived from an EMBL/GenBank/DDBJ whole genome shotgun (WGS) entry which is preliminary data.</text>
</comment>
<name>A0ACC5ZVC4_9RHOB</name>
<evidence type="ECO:0000313" key="1">
    <source>
        <dbReference type="EMBL" id="MCM2562150.1"/>
    </source>
</evidence>
<sequence length="169" mass="18014">MAQHSDLLTATLTLTPPARGETAWSAETEDGVAGHVIPAGRGPGHVRLHGLAFDISLGQLNDGQAALWRPWQMTLEGPNLFHAWTVPRRSPLSLLTGRKAPIFVMDDHAPPLQMVQGGGLHRQVALVAGSDLLALAEHPRGRAPRHIRHAPTLPPAIQAALCHAVTQPG</sequence>
<dbReference type="EMBL" id="JAMQGO010000004">
    <property type="protein sequence ID" value="MCM2562150.1"/>
    <property type="molecule type" value="Genomic_DNA"/>
</dbReference>
<keyword evidence="2" id="KW-1185">Reference proteome</keyword>
<organism evidence="1 2">
    <name type="scientific">Lutimaribacter degradans</name>
    <dbReference type="NCBI Taxonomy" id="2945989"/>
    <lineage>
        <taxon>Bacteria</taxon>
        <taxon>Pseudomonadati</taxon>
        <taxon>Pseudomonadota</taxon>
        <taxon>Alphaproteobacteria</taxon>
        <taxon>Rhodobacterales</taxon>
        <taxon>Roseobacteraceae</taxon>
        <taxon>Lutimaribacter</taxon>
    </lineage>
</organism>
<dbReference type="Proteomes" id="UP001203036">
    <property type="component" value="Unassembled WGS sequence"/>
</dbReference>
<protein>
    <submittedName>
        <fullName evidence="1">Uncharacterized protein</fullName>
    </submittedName>
</protein>
<reference evidence="1" key="1">
    <citation type="submission" date="2022-06" db="EMBL/GenBank/DDBJ databases">
        <title>Lutimaribacter sp. EGI FJ00013, a novel bacterium isolated from a salt lake sediment enrichment.</title>
        <authorList>
            <person name="Gao L."/>
            <person name="Fang B.-Z."/>
            <person name="Li W.-J."/>
        </authorList>
    </citation>
    <scope>NUCLEOTIDE SEQUENCE</scope>
    <source>
        <strain evidence="1">EGI FJ00013</strain>
    </source>
</reference>
<accession>A0ACC5ZVC4</accession>